<keyword evidence="12" id="KW-0645">Protease</keyword>
<dbReference type="Gene3D" id="1.20.950.20">
    <property type="entry name" value="Transmembrane di-heme cytochromes, Chain C"/>
    <property type="match status" value="1"/>
</dbReference>
<keyword evidence="3" id="KW-0349">Heme</keyword>
<comment type="caution">
    <text evidence="12">The sequence shown here is derived from an EMBL/GenBank/DDBJ whole genome shotgun (WGS) entry which is preliminary data.</text>
</comment>
<dbReference type="GO" id="GO:0004252">
    <property type="term" value="F:serine-type endopeptidase activity"/>
    <property type="evidence" value="ECO:0007669"/>
    <property type="project" value="InterPro"/>
</dbReference>
<feature type="domain" description="Cytochrome b561 bacterial/Ni-hydrogenase" evidence="11">
    <location>
        <begin position="37"/>
        <end position="104"/>
    </location>
</feature>
<dbReference type="SUPFAM" id="SSF50494">
    <property type="entry name" value="Trypsin-like serine proteases"/>
    <property type="match status" value="1"/>
</dbReference>
<keyword evidence="7 10" id="KW-1133">Transmembrane helix</keyword>
<evidence type="ECO:0000259" key="11">
    <source>
        <dbReference type="Pfam" id="PF01292"/>
    </source>
</evidence>
<keyword evidence="4 10" id="KW-0812">Transmembrane</keyword>
<protein>
    <submittedName>
        <fullName evidence="12">Trypsin-like serine protease</fullName>
    </submittedName>
</protein>
<accession>A0A6Y0UED7</accession>
<dbReference type="PROSITE" id="PS00134">
    <property type="entry name" value="TRYPSIN_HIS"/>
    <property type="match status" value="1"/>
</dbReference>
<keyword evidence="6" id="KW-0249">Electron transport</keyword>
<evidence type="ECO:0000256" key="7">
    <source>
        <dbReference type="ARBA" id="ARBA00022989"/>
    </source>
</evidence>
<dbReference type="PROSITE" id="PS00882">
    <property type="entry name" value="NI_HGENASE_CYTB_1"/>
    <property type="match status" value="1"/>
</dbReference>
<keyword evidence="8" id="KW-0408">Iron</keyword>
<evidence type="ECO:0000256" key="2">
    <source>
        <dbReference type="ARBA" id="ARBA00022448"/>
    </source>
</evidence>
<dbReference type="Gene3D" id="2.40.10.10">
    <property type="entry name" value="Trypsin-like serine proteases"/>
    <property type="match status" value="1"/>
</dbReference>
<reference evidence="12" key="1">
    <citation type="journal article" date="2018" name="Genome Biol.">
        <title>SKESA: strategic k-mer extension for scrupulous assemblies.</title>
        <authorList>
            <person name="Souvorov A."/>
            <person name="Agarwala R."/>
            <person name="Lipman D.J."/>
        </authorList>
    </citation>
    <scope>NUCLEOTIDE SEQUENCE</scope>
    <source>
        <strain evidence="12">ILBSalm5516455</strain>
    </source>
</reference>
<evidence type="ECO:0000256" key="10">
    <source>
        <dbReference type="SAM" id="Phobius"/>
    </source>
</evidence>
<dbReference type="AlphaFoldDB" id="A0A6Y0UED7"/>
<sequence>MLLIIMEGSWSGFRYDDDDSEVSMHLKEITSQGYYIYEAPVRLWHWITALSIVVLAVTGYFIGRPLPSIQGEATFMFWMGWIRLIHFTTAYIFTVALLFRIYWACVGNEYASGNLCTATLISPHIALTAGHCLLTPPKGKPDKAVALRFVARKGVWRYEIHGIEGRVEPSLGRRLKADGDGWIVPPAAASWDFGLVILRYPPSGITPVPLFTGDKAALTAALKAADRKVTQSGYPEDHLNALYSHQDCVVTGWAQNAVLSHQCDTLPGDSGSPLLLHTDSGWQLIGVQSSAPAAKDRWRADNRAISVTGFRDKLKALAQD</sequence>
<gene>
    <name evidence="12" type="ORF">GJG73_00795</name>
</gene>
<dbReference type="InterPro" id="IPR018114">
    <property type="entry name" value="TRYPSIN_HIS"/>
</dbReference>
<keyword evidence="2" id="KW-0813">Transport</keyword>
<dbReference type="Pfam" id="PF01292">
    <property type="entry name" value="Ni_hydr_CYTB"/>
    <property type="match status" value="1"/>
</dbReference>
<dbReference type="GO" id="GO:0009055">
    <property type="term" value="F:electron transfer activity"/>
    <property type="evidence" value="ECO:0007669"/>
    <property type="project" value="InterPro"/>
</dbReference>
<dbReference type="InterPro" id="IPR043504">
    <property type="entry name" value="Peptidase_S1_PA_chymotrypsin"/>
</dbReference>
<keyword evidence="9 10" id="KW-0472">Membrane</keyword>
<feature type="transmembrane region" description="Helical" evidence="10">
    <location>
        <begin position="84"/>
        <end position="103"/>
    </location>
</feature>
<evidence type="ECO:0000313" key="12">
    <source>
        <dbReference type="EMBL" id="HAB3459560.1"/>
    </source>
</evidence>
<dbReference type="GO" id="GO:0006508">
    <property type="term" value="P:proteolysis"/>
    <property type="evidence" value="ECO:0007669"/>
    <property type="project" value="UniProtKB-KW"/>
</dbReference>
<evidence type="ECO:0000256" key="6">
    <source>
        <dbReference type="ARBA" id="ARBA00022982"/>
    </source>
</evidence>
<dbReference type="PANTHER" id="PTHR30485:SF0">
    <property type="entry name" value="NI_FE-HYDROGENASE 1 B-TYPE CYTOCHROME SUBUNIT-RELATED"/>
    <property type="match status" value="1"/>
</dbReference>
<comment type="subcellular location">
    <subcellularLocation>
        <location evidence="1">Membrane</location>
        <topology evidence="1">Multi-pass membrane protein</topology>
    </subcellularLocation>
</comment>
<feature type="transmembrane region" description="Helical" evidence="10">
    <location>
        <begin position="43"/>
        <end position="63"/>
    </location>
</feature>
<organism evidence="12">
    <name type="scientific">Salmonella enteritidis</name>
    <dbReference type="NCBI Taxonomy" id="149539"/>
    <lineage>
        <taxon>Bacteria</taxon>
        <taxon>Pseudomonadati</taxon>
        <taxon>Pseudomonadota</taxon>
        <taxon>Gammaproteobacteria</taxon>
        <taxon>Enterobacterales</taxon>
        <taxon>Enterobacteriaceae</taxon>
        <taxon>Salmonella</taxon>
    </lineage>
</organism>
<dbReference type="InterPro" id="IPR000516">
    <property type="entry name" value="Ni-dep_Hydgase_cyt-B"/>
</dbReference>
<evidence type="ECO:0000256" key="5">
    <source>
        <dbReference type="ARBA" id="ARBA00022723"/>
    </source>
</evidence>
<dbReference type="GO" id="GO:0005506">
    <property type="term" value="F:iron ion binding"/>
    <property type="evidence" value="ECO:0007669"/>
    <property type="project" value="InterPro"/>
</dbReference>
<dbReference type="GO" id="GO:0005886">
    <property type="term" value="C:plasma membrane"/>
    <property type="evidence" value="ECO:0007669"/>
    <property type="project" value="TreeGrafter"/>
</dbReference>
<dbReference type="EMBL" id="DAAGKS010000001">
    <property type="protein sequence ID" value="HAB3459560.1"/>
    <property type="molecule type" value="Genomic_DNA"/>
</dbReference>
<name>A0A6Y0UED7_SALEN</name>
<dbReference type="PRINTS" id="PR00161">
    <property type="entry name" value="NIHGNASECYTB"/>
</dbReference>
<dbReference type="InterPro" id="IPR051542">
    <property type="entry name" value="Hydrogenase_cytochrome"/>
</dbReference>
<dbReference type="Pfam" id="PF13365">
    <property type="entry name" value="Trypsin_2"/>
    <property type="match status" value="1"/>
</dbReference>
<evidence type="ECO:0000256" key="4">
    <source>
        <dbReference type="ARBA" id="ARBA00022692"/>
    </source>
</evidence>
<keyword evidence="5" id="KW-0479">Metal-binding</keyword>
<dbReference type="PANTHER" id="PTHR30485">
    <property type="entry name" value="NI/FE-HYDROGENASE 1 B-TYPE CYTOCHROME SUBUNIT"/>
    <property type="match status" value="1"/>
</dbReference>
<dbReference type="InterPro" id="IPR011577">
    <property type="entry name" value="Cyt_b561_bac/Ni-Hgenase"/>
</dbReference>
<proteinExistence type="predicted"/>
<dbReference type="InterPro" id="IPR009003">
    <property type="entry name" value="Peptidase_S1_PA"/>
</dbReference>
<dbReference type="GO" id="GO:0020037">
    <property type="term" value="F:heme binding"/>
    <property type="evidence" value="ECO:0007669"/>
    <property type="project" value="TreeGrafter"/>
</dbReference>
<reference evidence="12" key="2">
    <citation type="submission" date="2019-02" db="EMBL/GenBank/DDBJ databases">
        <authorList>
            <consortium name="NCBI Pathogen Detection Project"/>
        </authorList>
    </citation>
    <scope>NUCLEOTIDE SEQUENCE</scope>
    <source>
        <strain evidence="12">ILBSalm5516455</strain>
    </source>
</reference>
<evidence type="ECO:0000256" key="9">
    <source>
        <dbReference type="ARBA" id="ARBA00023136"/>
    </source>
</evidence>
<evidence type="ECO:0000256" key="1">
    <source>
        <dbReference type="ARBA" id="ARBA00004141"/>
    </source>
</evidence>
<keyword evidence="12" id="KW-0378">Hydrolase</keyword>
<dbReference type="PROSITE" id="PS00135">
    <property type="entry name" value="TRYPSIN_SER"/>
    <property type="match status" value="1"/>
</dbReference>
<evidence type="ECO:0000256" key="8">
    <source>
        <dbReference type="ARBA" id="ARBA00023004"/>
    </source>
</evidence>
<dbReference type="InterPro" id="IPR033116">
    <property type="entry name" value="TRYPSIN_SER"/>
</dbReference>
<evidence type="ECO:0000256" key="3">
    <source>
        <dbReference type="ARBA" id="ARBA00022617"/>
    </source>
</evidence>